<dbReference type="Gene3D" id="3.10.180.10">
    <property type="entry name" value="2,3-Dihydroxybiphenyl 1,2-Dioxygenase, domain 1"/>
    <property type="match status" value="1"/>
</dbReference>
<feature type="domain" description="VOC" evidence="1">
    <location>
        <begin position="3"/>
        <end position="116"/>
    </location>
</feature>
<evidence type="ECO:0000313" key="2">
    <source>
        <dbReference type="EMBL" id="QJD81859.1"/>
    </source>
</evidence>
<keyword evidence="3" id="KW-1185">Reference proteome</keyword>
<sequence length="118" mass="13225">MYKPGITIWYNVTSIERSLEFYTKQLDFQLQFHDAESGMAMIRTNTDDCIIGFSEGVEVIPSTSSTVFEVHNIEQAVEVLARKGVTFIGDIETIPNMTKLATFTDPDGHSLMLAEDLT</sequence>
<dbReference type="InterPro" id="IPR004360">
    <property type="entry name" value="Glyas_Fos-R_dOase_dom"/>
</dbReference>
<dbReference type="EMBL" id="CP051680">
    <property type="protein sequence ID" value="QJD81859.1"/>
    <property type="molecule type" value="Genomic_DNA"/>
</dbReference>
<organism evidence="2 3">
    <name type="scientific">Cohnella herbarum</name>
    <dbReference type="NCBI Taxonomy" id="2728023"/>
    <lineage>
        <taxon>Bacteria</taxon>
        <taxon>Bacillati</taxon>
        <taxon>Bacillota</taxon>
        <taxon>Bacilli</taxon>
        <taxon>Bacillales</taxon>
        <taxon>Paenibacillaceae</taxon>
        <taxon>Cohnella</taxon>
    </lineage>
</organism>
<gene>
    <name evidence="2" type="ORF">HH215_00800</name>
</gene>
<dbReference type="Proteomes" id="UP000502248">
    <property type="component" value="Chromosome"/>
</dbReference>
<dbReference type="PROSITE" id="PS51819">
    <property type="entry name" value="VOC"/>
    <property type="match status" value="1"/>
</dbReference>
<dbReference type="InterPro" id="IPR037523">
    <property type="entry name" value="VOC_core"/>
</dbReference>
<proteinExistence type="predicted"/>
<evidence type="ECO:0000259" key="1">
    <source>
        <dbReference type="PROSITE" id="PS51819"/>
    </source>
</evidence>
<protein>
    <submittedName>
        <fullName evidence="2">VOC family protein</fullName>
    </submittedName>
</protein>
<dbReference type="RefSeq" id="WP_169278165.1">
    <property type="nucleotide sequence ID" value="NZ_CP051680.1"/>
</dbReference>
<accession>A0A7Z2ZJP9</accession>
<reference evidence="2 3" key="1">
    <citation type="submission" date="2020-04" db="EMBL/GenBank/DDBJ databases">
        <title>Genome sequencing of novel species.</title>
        <authorList>
            <person name="Heo J."/>
            <person name="Kim S.-J."/>
            <person name="Kim J.-S."/>
            <person name="Hong S.-B."/>
            <person name="Kwon S.-W."/>
        </authorList>
    </citation>
    <scope>NUCLEOTIDE SEQUENCE [LARGE SCALE GENOMIC DNA]</scope>
    <source>
        <strain evidence="2 3">MFER-1</strain>
    </source>
</reference>
<dbReference type="InterPro" id="IPR029068">
    <property type="entry name" value="Glyas_Bleomycin-R_OHBP_Dase"/>
</dbReference>
<name>A0A7Z2ZJP9_9BACL</name>
<dbReference type="Pfam" id="PF00903">
    <property type="entry name" value="Glyoxalase"/>
    <property type="match status" value="1"/>
</dbReference>
<dbReference type="KEGG" id="cheb:HH215_00800"/>
<dbReference type="AlphaFoldDB" id="A0A7Z2ZJP9"/>
<dbReference type="SUPFAM" id="SSF54593">
    <property type="entry name" value="Glyoxalase/Bleomycin resistance protein/Dihydroxybiphenyl dioxygenase"/>
    <property type="match status" value="1"/>
</dbReference>
<evidence type="ECO:0000313" key="3">
    <source>
        <dbReference type="Proteomes" id="UP000502248"/>
    </source>
</evidence>